<reference evidence="7 8" key="1">
    <citation type="submission" date="2017-04" db="EMBL/GenBank/DDBJ databases">
        <title>Unexpected and diverse lifestyles within the genus Limnohabitans.</title>
        <authorList>
            <person name="Kasalicky V."/>
            <person name="Mehrshad M."/>
            <person name="Andrei S.-A."/>
            <person name="Salcher M."/>
            <person name="Kratochvilova H."/>
            <person name="Simek K."/>
            <person name="Ghai R."/>
        </authorList>
    </citation>
    <scope>NUCLEOTIDE SEQUENCE [LARGE SCALE GENOMIC DNA]</scope>
    <source>
        <strain evidence="7 8">MWH-C5</strain>
    </source>
</reference>
<evidence type="ECO:0000256" key="1">
    <source>
        <dbReference type="ARBA" id="ARBA00009437"/>
    </source>
</evidence>
<organism evidence="7 8">
    <name type="scientific">Limnohabitans curvus</name>
    <dbReference type="NCBI Taxonomy" id="323423"/>
    <lineage>
        <taxon>Bacteria</taxon>
        <taxon>Pseudomonadati</taxon>
        <taxon>Pseudomonadota</taxon>
        <taxon>Betaproteobacteria</taxon>
        <taxon>Burkholderiales</taxon>
        <taxon>Comamonadaceae</taxon>
        <taxon>Limnohabitans</taxon>
    </lineage>
</organism>
<evidence type="ECO:0000256" key="4">
    <source>
        <dbReference type="ARBA" id="ARBA00023159"/>
    </source>
</evidence>
<keyword evidence="5" id="KW-0804">Transcription</keyword>
<dbReference type="GO" id="GO:0003700">
    <property type="term" value="F:DNA-binding transcription factor activity"/>
    <property type="evidence" value="ECO:0007669"/>
    <property type="project" value="InterPro"/>
</dbReference>
<dbReference type="PANTHER" id="PTHR30293:SF0">
    <property type="entry name" value="NITROGEN ASSIMILATION REGULATORY PROTEIN NAC"/>
    <property type="match status" value="1"/>
</dbReference>
<comment type="similarity">
    <text evidence="1">Belongs to the LysR transcriptional regulatory family.</text>
</comment>
<protein>
    <submittedName>
        <fullName evidence="7">LysR family transcriptional regulator</fullName>
    </submittedName>
</protein>
<evidence type="ECO:0000313" key="7">
    <source>
        <dbReference type="EMBL" id="PUE60360.1"/>
    </source>
</evidence>
<dbReference type="PANTHER" id="PTHR30293">
    <property type="entry name" value="TRANSCRIPTIONAL REGULATORY PROTEIN NAC-RELATED"/>
    <property type="match status" value="1"/>
</dbReference>
<keyword evidence="3" id="KW-0238">DNA-binding</keyword>
<sequence>MELKQIESFVRVAELGSFTKAALALSIPQPLLSRHVRQLEVELHQNLLMRNGRGVTVTEAGLVMLEHGRGILHQVAVAQEELGSVRGALAGRVSIGLPPSLSKLVTVPLTMSFRQALPHAQLSLTEGFSVLMVESLRAGRLDMAVLYNPPPSPDLEMTVLHEDTLILIAGKKSQPLTPDTQLKDVVQLADLAKLPLIVPSRPNAFRLLIDTEMLRINCKPNIVLEIDGLNAILELVKEGLGYAVLPAYTLRNFAKPKDFTTHRVEKPKLMSQLMLVWSARRPMTATHKAAMQLTNEVVSQALQANG</sequence>
<proteinExistence type="inferred from homology"/>
<keyword evidence="8" id="KW-1185">Reference proteome</keyword>
<evidence type="ECO:0000256" key="3">
    <source>
        <dbReference type="ARBA" id="ARBA00023125"/>
    </source>
</evidence>
<comment type="caution">
    <text evidence="7">The sequence shown here is derived from an EMBL/GenBank/DDBJ whole genome shotgun (WGS) entry which is preliminary data.</text>
</comment>
<dbReference type="FunFam" id="1.10.10.10:FF:000001">
    <property type="entry name" value="LysR family transcriptional regulator"/>
    <property type="match status" value="1"/>
</dbReference>
<feature type="domain" description="HTH lysR-type" evidence="6">
    <location>
        <begin position="1"/>
        <end position="58"/>
    </location>
</feature>
<dbReference type="PROSITE" id="PS50931">
    <property type="entry name" value="HTH_LYSR"/>
    <property type="match status" value="1"/>
</dbReference>
<keyword evidence="2" id="KW-0805">Transcription regulation</keyword>
<dbReference type="InterPro" id="IPR036390">
    <property type="entry name" value="WH_DNA-bd_sf"/>
</dbReference>
<evidence type="ECO:0000256" key="2">
    <source>
        <dbReference type="ARBA" id="ARBA00023015"/>
    </source>
</evidence>
<evidence type="ECO:0000259" key="6">
    <source>
        <dbReference type="PROSITE" id="PS50931"/>
    </source>
</evidence>
<gene>
    <name evidence="7" type="ORF">B9Z44_12735</name>
</gene>
<dbReference type="InterPro" id="IPR005119">
    <property type="entry name" value="LysR_subst-bd"/>
</dbReference>
<dbReference type="SUPFAM" id="SSF53850">
    <property type="entry name" value="Periplasmic binding protein-like II"/>
    <property type="match status" value="1"/>
</dbReference>
<keyword evidence="4" id="KW-0010">Activator</keyword>
<dbReference type="GO" id="GO:0003677">
    <property type="term" value="F:DNA binding"/>
    <property type="evidence" value="ECO:0007669"/>
    <property type="project" value="UniProtKB-KW"/>
</dbReference>
<dbReference type="Gene3D" id="3.40.190.290">
    <property type="match status" value="1"/>
</dbReference>
<name>A0A315ER37_9BURK</name>
<dbReference type="Gene3D" id="1.10.10.10">
    <property type="entry name" value="Winged helix-like DNA-binding domain superfamily/Winged helix DNA-binding domain"/>
    <property type="match status" value="1"/>
</dbReference>
<dbReference type="RefSeq" id="WP_108360164.1">
    <property type="nucleotide sequence ID" value="NZ_NESP01000001.1"/>
</dbReference>
<dbReference type="PRINTS" id="PR00039">
    <property type="entry name" value="HTHLYSR"/>
</dbReference>
<dbReference type="AlphaFoldDB" id="A0A315ER37"/>
<dbReference type="SUPFAM" id="SSF46785">
    <property type="entry name" value="Winged helix' DNA-binding domain"/>
    <property type="match status" value="1"/>
</dbReference>
<dbReference type="Pfam" id="PF00126">
    <property type="entry name" value="HTH_1"/>
    <property type="match status" value="1"/>
</dbReference>
<dbReference type="Proteomes" id="UP000251341">
    <property type="component" value="Unassembled WGS sequence"/>
</dbReference>
<dbReference type="InterPro" id="IPR000847">
    <property type="entry name" value="LysR_HTH_N"/>
</dbReference>
<evidence type="ECO:0000313" key="8">
    <source>
        <dbReference type="Proteomes" id="UP000251341"/>
    </source>
</evidence>
<dbReference type="Pfam" id="PF03466">
    <property type="entry name" value="LysR_substrate"/>
    <property type="match status" value="1"/>
</dbReference>
<evidence type="ECO:0000256" key="5">
    <source>
        <dbReference type="ARBA" id="ARBA00023163"/>
    </source>
</evidence>
<dbReference type="EMBL" id="NESP01000001">
    <property type="protein sequence ID" value="PUE60360.1"/>
    <property type="molecule type" value="Genomic_DNA"/>
</dbReference>
<dbReference type="GO" id="GO:2000142">
    <property type="term" value="P:regulation of DNA-templated transcription initiation"/>
    <property type="evidence" value="ECO:0007669"/>
    <property type="project" value="TreeGrafter"/>
</dbReference>
<accession>A0A315ER37</accession>
<dbReference type="InterPro" id="IPR036388">
    <property type="entry name" value="WH-like_DNA-bd_sf"/>
</dbReference>